<dbReference type="AlphaFoldDB" id="A0A497XL57"/>
<dbReference type="PANTHER" id="PTHR43464">
    <property type="entry name" value="METHYLTRANSFERASE"/>
    <property type="match status" value="1"/>
</dbReference>
<evidence type="ECO:0000313" key="5">
    <source>
        <dbReference type="EMBL" id="RLJ67996.1"/>
    </source>
</evidence>
<feature type="domain" description="Methyltransferase type 12" evidence="4">
    <location>
        <begin position="110"/>
        <end position="203"/>
    </location>
</feature>
<name>A0A497XL57_9PROT</name>
<dbReference type="OrthoDB" id="9772751at2"/>
<dbReference type="Gene3D" id="3.40.50.150">
    <property type="entry name" value="Vaccinia Virus protein VP39"/>
    <property type="match status" value="1"/>
</dbReference>
<keyword evidence="6" id="KW-1185">Reference proteome</keyword>
<dbReference type="PANTHER" id="PTHR43464:SF19">
    <property type="entry name" value="UBIQUINONE BIOSYNTHESIS O-METHYLTRANSFERASE, MITOCHONDRIAL"/>
    <property type="match status" value="1"/>
</dbReference>
<accession>A0A497XL57</accession>
<evidence type="ECO:0000256" key="1">
    <source>
        <dbReference type="ARBA" id="ARBA00022603"/>
    </source>
</evidence>
<protein>
    <submittedName>
        <fullName evidence="5">Methyltransferase family protein</fullName>
    </submittedName>
</protein>
<dbReference type="GO" id="GO:0032259">
    <property type="term" value="P:methylation"/>
    <property type="evidence" value="ECO:0007669"/>
    <property type="project" value="UniProtKB-KW"/>
</dbReference>
<evidence type="ECO:0000256" key="3">
    <source>
        <dbReference type="ARBA" id="ARBA00022691"/>
    </source>
</evidence>
<dbReference type="Proteomes" id="UP000268908">
    <property type="component" value="Unassembled WGS sequence"/>
</dbReference>
<dbReference type="GO" id="GO:0008168">
    <property type="term" value="F:methyltransferase activity"/>
    <property type="evidence" value="ECO:0007669"/>
    <property type="project" value="UniProtKB-KW"/>
</dbReference>
<dbReference type="Pfam" id="PF08242">
    <property type="entry name" value="Methyltransf_12"/>
    <property type="match status" value="1"/>
</dbReference>
<evidence type="ECO:0000313" key="6">
    <source>
        <dbReference type="Proteomes" id="UP000268908"/>
    </source>
</evidence>
<evidence type="ECO:0000259" key="4">
    <source>
        <dbReference type="Pfam" id="PF08242"/>
    </source>
</evidence>
<evidence type="ECO:0000256" key="2">
    <source>
        <dbReference type="ARBA" id="ARBA00022679"/>
    </source>
</evidence>
<dbReference type="EMBL" id="RCCI01000004">
    <property type="protein sequence ID" value="RLJ67996.1"/>
    <property type="molecule type" value="Genomic_DNA"/>
</dbReference>
<reference evidence="5 6" key="1">
    <citation type="submission" date="2018-10" db="EMBL/GenBank/DDBJ databases">
        <title>Genomic Encyclopedia of Type Strains, Phase IV (KMG-IV): sequencing the most valuable type-strain genomes for metagenomic binning, comparative biology and taxonomic classification.</title>
        <authorList>
            <person name="Goeker M."/>
        </authorList>
    </citation>
    <scope>NUCLEOTIDE SEQUENCE [LARGE SCALE GENOMIC DNA]</scope>
    <source>
        <strain evidence="5 6">DSM 26916</strain>
    </source>
</reference>
<dbReference type="CDD" id="cd02440">
    <property type="entry name" value="AdoMet_MTases"/>
    <property type="match status" value="1"/>
</dbReference>
<proteinExistence type="predicted"/>
<sequence length="301" mass="34275">MGIRTLLKRIVGQDGASPAVENRVRDMQHSVDYLTLEVSRLRSLVRYLSADVINGLPITYRTRESFDYQWRESPDGNWIETRPELKQREPGLVLEYTKLPPDWFAGKRVLDAGCGSGRFSWAMASLGAEVCAVDQSEAGVFHTRHACAEYGERVTVLQHDLTQPLQLEPTFDLVWSYGVLHHTGNTFGAFSNVSRLVKPGGHIFVMLYGEPTGKDPGEFAYYAEVEQLRRETCHLSFAERYEYLQKLKGKDVGGWFDAVSPTINDTYSYYEIVLWLQQSGFEDIRRTMNASSHYVIARRSS</sequence>
<keyword evidence="2 5" id="KW-0808">Transferase</keyword>
<comment type="caution">
    <text evidence="5">The sequence shown here is derived from an EMBL/GenBank/DDBJ whole genome shotgun (WGS) entry which is preliminary data.</text>
</comment>
<keyword evidence="3" id="KW-0949">S-adenosyl-L-methionine</keyword>
<gene>
    <name evidence="5" type="ORF">DFR35_0550</name>
</gene>
<keyword evidence="1 5" id="KW-0489">Methyltransferase</keyword>
<organism evidence="5 6">
    <name type="scientific">Sulfurisoma sediminicola</name>
    <dbReference type="NCBI Taxonomy" id="1381557"/>
    <lineage>
        <taxon>Bacteria</taxon>
        <taxon>Pseudomonadati</taxon>
        <taxon>Pseudomonadota</taxon>
        <taxon>Betaproteobacteria</taxon>
        <taxon>Nitrosomonadales</taxon>
        <taxon>Sterolibacteriaceae</taxon>
        <taxon>Sulfurisoma</taxon>
    </lineage>
</organism>
<dbReference type="InterPro" id="IPR029063">
    <property type="entry name" value="SAM-dependent_MTases_sf"/>
</dbReference>
<dbReference type="SUPFAM" id="SSF53335">
    <property type="entry name" value="S-adenosyl-L-methionine-dependent methyltransferases"/>
    <property type="match status" value="1"/>
</dbReference>
<dbReference type="InterPro" id="IPR013217">
    <property type="entry name" value="Methyltransf_12"/>
</dbReference>
<dbReference type="RefSeq" id="WP_121239933.1">
    <property type="nucleotide sequence ID" value="NZ_BHVV01000001.1"/>
</dbReference>